<reference evidence="2" key="1">
    <citation type="journal article" date="2011" name="Proc. Natl. Acad. Sci. U.S.A.">
        <title>Obligate biotrophy features unraveled by the genomic analysis of rust fungi.</title>
        <authorList>
            <person name="Duplessis S."/>
            <person name="Cuomo C.A."/>
            <person name="Lin Y.-C."/>
            <person name="Aerts A."/>
            <person name="Tisserant E."/>
            <person name="Veneault-Fourrey C."/>
            <person name="Joly D.L."/>
            <person name="Hacquard S."/>
            <person name="Amselem J."/>
            <person name="Cantarel B.L."/>
            <person name="Chiu R."/>
            <person name="Coutinho P.M."/>
            <person name="Feau N."/>
            <person name="Field M."/>
            <person name="Frey P."/>
            <person name="Gelhaye E."/>
            <person name="Goldberg J."/>
            <person name="Grabherr M.G."/>
            <person name="Kodira C.D."/>
            <person name="Kohler A."/>
            <person name="Kuees U."/>
            <person name="Lindquist E.A."/>
            <person name="Lucas S.M."/>
            <person name="Mago R."/>
            <person name="Mauceli E."/>
            <person name="Morin E."/>
            <person name="Murat C."/>
            <person name="Pangilinan J.L."/>
            <person name="Park R."/>
            <person name="Pearson M."/>
            <person name="Quesneville H."/>
            <person name="Rouhier N."/>
            <person name="Sakthikumar S."/>
            <person name="Salamov A.A."/>
            <person name="Schmutz J."/>
            <person name="Selles B."/>
            <person name="Shapiro H."/>
            <person name="Tanguay P."/>
            <person name="Tuskan G.A."/>
            <person name="Henrissat B."/>
            <person name="Van de Peer Y."/>
            <person name="Rouze P."/>
            <person name="Ellis J.G."/>
            <person name="Dodds P.N."/>
            <person name="Schein J.E."/>
            <person name="Zhong S."/>
            <person name="Hamelin R.C."/>
            <person name="Grigoriev I.V."/>
            <person name="Szabo L.J."/>
            <person name="Martin F."/>
        </authorList>
    </citation>
    <scope>NUCLEOTIDE SEQUENCE [LARGE SCALE GENOMIC DNA]</scope>
    <source>
        <strain evidence="2">98AG31 / pathotype 3-4-7</strain>
    </source>
</reference>
<dbReference type="InParanoid" id="F4R6G9"/>
<dbReference type="HOGENOM" id="CLU_2498316_0_0_1"/>
<evidence type="ECO:0000313" key="1">
    <source>
        <dbReference type="EMBL" id="EGG12466.1"/>
    </source>
</evidence>
<dbReference type="KEGG" id="mlr:MELLADRAFT_88970"/>
<sequence length="86" mass="9653">MSTLTLKSSCNATPRLCSQHLRHQSTSQRNTHLGRFHSVYLPSLRGATSRWSRLASHSKATTSQPTNSNIFLHHCPLTQVSRTPNQ</sequence>
<keyword evidence="2" id="KW-1185">Reference proteome</keyword>
<gene>
    <name evidence="1" type="ORF">MELLADRAFT_88970</name>
</gene>
<dbReference type="RefSeq" id="XP_007404841.1">
    <property type="nucleotide sequence ID" value="XM_007404779.1"/>
</dbReference>
<dbReference type="EMBL" id="GL883091">
    <property type="protein sequence ID" value="EGG12466.1"/>
    <property type="molecule type" value="Genomic_DNA"/>
</dbReference>
<evidence type="ECO:0000313" key="2">
    <source>
        <dbReference type="Proteomes" id="UP000001072"/>
    </source>
</evidence>
<dbReference type="Proteomes" id="UP000001072">
    <property type="component" value="Unassembled WGS sequence"/>
</dbReference>
<dbReference type="VEuPathDB" id="FungiDB:MELLADRAFT_88970"/>
<dbReference type="AlphaFoldDB" id="F4R6G9"/>
<name>F4R6G9_MELLP</name>
<proteinExistence type="predicted"/>
<accession>F4R6G9</accession>
<organism evidence="2">
    <name type="scientific">Melampsora larici-populina (strain 98AG31 / pathotype 3-4-7)</name>
    <name type="common">Poplar leaf rust fungus</name>
    <dbReference type="NCBI Taxonomy" id="747676"/>
    <lineage>
        <taxon>Eukaryota</taxon>
        <taxon>Fungi</taxon>
        <taxon>Dikarya</taxon>
        <taxon>Basidiomycota</taxon>
        <taxon>Pucciniomycotina</taxon>
        <taxon>Pucciniomycetes</taxon>
        <taxon>Pucciniales</taxon>
        <taxon>Melampsoraceae</taxon>
        <taxon>Melampsora</taxon>
    </lineage>
</organism>
<protein>
    <submittedName>
        <fullName evidence="1">Uncharacterized protein</fullName>
    </submittedName>
</protein>
<dbReference type="GeneID" id="18935049"/>